<evidence type="ECO:0000313" key="2">
    <source>
        <dbReference type="Proteomes" id="UP000011083"/>
    </source>
</evidence>
<name>L8H075_ACACF</name>
<dbReference type="InterPro" id="IPR021957">
    <property type="entry name" value="DUF3574"/>
</dbReference>
<dbReference type="GeneID" id="14919336"/>
<dbReference type="Pfam" id="PF12098">
    <property type="entry name" value="DUF3574"/>
    <property type="match status" value="1"/>
</dbReference>
<dbReference type="EMBL" id="KB007951">
    <property type="protein sequence ID" value="ELR18597.1"/>
    <property type="molecule type" value="Genomic_DNA"/>
</dbReference>
<accession>L8H075</accession>
<organism evidence="1 2">
    <name type="scientific">Acanthamoeba castellanii (strain ATCC 30010 / Neff)</name>
    <dbReference type="NCBI Taxonomy" id="1257118"/>
    <lineage>
        <taxon>Eukaryota</taxon>
        <taxon>Amoebozoa</taxon>
        <taxon>Discosea</taxon>
        <taxon>Longamoebia</taxon>
        <taxon>Centramoebida</taxon>
        <taxon>Acanthamoebidae</taxon>
        <taxon>Acanthamoeba</taxon>
    </lineage>
</organism>
<sequence>METRSGPAAWLVVMVVIATAVLKGTGVAGEVLVLAGGEVKDWTHFDSLFGPSFVLADYTEADHPDDGLALASECYEYEVRVEVFFGLDVKCGGGGLAGVATQIADREFEAFLDREVTPRFPQGFSVMDVPLGQWYSPARRAITKERSKMMLLLMPDTRENDRKLRAIAHSYTTTFHQETVMISKSPLFSYCFVGASSKM</sequence>
<dbReference type="Proteomes" id="UP000011083">
    <property type="component" value="Unassembled WGS sequence"/>
</dbReference>
<reference evidence="1 2" key="1">
    <citation type="journal article" date="2013" name="Genome Biol.">
        <title>Genome of Acanthamoeba castellanii highlights extensive lateral gene transfer and early evolution of tyrosine kinase signaling.</title>
        <authorList>
            <person name="Clarke M."/>
            <person name="Lohan A.J."/>
            <person name="Liu B."/>
            <person name="Lagkouvardos I."/>
            <person name="Roy S."/>
            <person name="Zafar N."/>
            <person name="Bertelli C."/>
            <person name="Schilde C."/>
            <person name="Kianianmomeni A."/>
            <person name="Burglin T.R."/>
            <person name="Frech C."/>
            <person name="Turcotte B."/>
            <person name="Kopec K.O."/>
            <person name="Synnott J.M."/>
            <person name="Choo C."/>
            <person name="Paponov I."/>
            <person name="Finkler A."/>
            <person name="Soon Heng Tan C."/>
            <person name="Hutchins A.P."/>
            <person name="Weinmeier T."/>
            <person name="Rattei T."/>
            <person name="Chu J.S."/>
            <person name="Gimenez G."/>
            <person name="Irimia M."/>
            <person name="Rigden D.J."/>
            <person name="Fitzpatrick D.A."/>
            <person name="Lorenzo-Morales J."/>
            <person name="Bateman A."/>
            <person name="Chiu C.H."/>
            <person name="Tang P."/>
            <person name="Hegemann P."/>
            <person name="Fromm H."/>
            <person name="Raoult D."/>
            <person name="Greub G."/>
            <person name="Miranda-Saavedra D."/>
            <person name="Chen N."/>
            <person name="Nash P."/>
            <person name="Ginger M.L."/>
            <person name="Horn M."/>
            <person name="Schaap P."/>
            <person name="Caler L."/>
            <person name="Loftus B."/>
        </authorList>
    </citation>
    <scope>NUCLEOTIDE SEQUENCE [LARGE SCALE GENOMIC DNA]</scope>
    <source>
        <strain evidence="1 2">Neff</strain>
    </source>
</reference>
<dbReference type="VEuPathDB" id="AmoebaDB:ACA1_155540"/>
<protein>
    <submittedName>
        <fullName evidence="1">Uncharacterized protein</fullName>
    </submittedName>
</protein>
<gene>
    <name evidence="1" type="ORF">ACA1_155540</name>
</gene>
<dbReference type="AlphaFoldDB" id="L8H075"/>
<evidence type="ECO:0000313" key="1">
    <source>
        <dbReference type="EMBL" id="ELR18597.1"/>
    </source>
</evidence>
<dbReference type="RefSeq" id="XP_004340636.1">
    <property type="nucleotide sequence ID" value="XM_004340588.1"/>
</dbReference>
<keyword evidence="2" id="KW-1185">Reference proteome</keyword>
<proteinExistence type="predicted"/>
<dbReference type="KEGG" id="acan:ACA1_155540"/>